<sequence>MLTGENSPLFGDEKNELNMCLPYREDHATNMISADGFSKCEATLRDRSRRRPPAEMLHLLSAVIVWLVTGTTISSLNKWIFAVYNFRYPLLLSALHMLTAIVVDYGLLKLRVIRHKGAVEQDLTPSAKCKVFLLSLTFCASIAFGNIGLNYVQLSFAQMIYTTTPLFTLAISSLILGKQHHIIKYTAMMPICLGASFSIMGEVQFDQTGCFFVFAATMLRGVKSIQQRFYRLLHSSFLQTIERVLLLKLAYCWLFLDLKSRLRFRVAIFILPLALTLSPWCIPSLCILLQEEKINSVFLLYLMSIPSFCILAVAALALENWAMMESPLHYDRYLWVFILLSCLGSVMYNLASCCVITLTSAVTLHILGNLNVVGNLLLSQLLFGSEMSALSCAGVVLTLSGMLIYQNSEFIVSYMDSRKAKLARTDLDFQSETGEDLVTEDRANHPQRVDGKEEDKMD</sequence>
<dbReference type="PANTHER" id="PTHR11132">
    <property type="entry name" value="SOLUTE CARRIER FAMILY 35"/>
    <property type="match status" value="1"/>
</dbReference>
<evidence type="ECO:0000256" key="7">
    <source>
        <dbReference type="SAM" id="MobiDB-lite"/>
    </source>
</evidence>
<dbReference type="SUPFAM" id="SSF103481">
    <property type="entry name" value="Multidrug resistance efflux transporter EmrE"/>
    <property type="match status" value="1"/>
</dbReference>
<evidence type="ECO:0000256" key="5">
    <source>
        <dbReference type="ARBA" id="ARBA00093767"/>
    </source>
</evidence>
<keyword evidence="2 8" id="KW-0812">Transmembrane</keyword>
<feature type="transmembrane region" description="Helical" evidence="8">
    <location>
        <begin position="129"/>
        <end position="149"/>
    </location>
</feature>
<feature type="transmembrane region" description="Helical" evidence="8">
    <location>
        <begin position="296"/>
        <end position="322"/>
    </location>
</feature>
<accession>A0ABV0N0Q3</accession>
<evidence type="ECO:0000256" key="8">
    <source>
        <dbReference type="SAM" id="Phobius"/>
    </source>
</evidence>
<dbReference type="EMBL" id="JAHRIO010020757">
    <property type="protein sequence ID" value="MEQ2164960.1"/>
    <property type="molecule type" value="Genomic_DNA"/>
</dbReference>
<evidence type="ECO:0000256" key="6">
    <source>
        <dbReference type="ARBA" id="ARBA00093775"/>
    </source>
</evidence>
<evidence type="ECO:0000256" key="4">
    <source>
        <dbReference type="ARBA" id="ARBA00023136"/>
    </source>
</evidence>
<feature type="transmembrane region" description="Helical" evidence="8">
    <location>
        <begin position="57"/>
        <end position="76"/>
    </location>
</feature>
<feature type="transmembrane region" description="Helical" evidence="8">
    <location>
        <begin position="266"/>
        <end position="290"/>
    </location>
</feature>
<proteinExistence type="inferred from homology"/>
<protein>
    <recommendedName>
        <fullName evidence="9">Sugar phosphate transporter domain-containing protein</fullName>
    </recommendedName>
</protein>
<comment type="subcellular location">
    <subcellularLocation>
        <location evidence="1">Membrane</location>
        <topology evidence="1">Multi-pass membrane protein</topology>
    </subcellularLocation>
</comment>
<comment type="caution">
    <text evidence="10">The sequence shown here is derived from an EMBL/GenBank/DDBJ whole genome shotgun (WGS) entry which is preliminary data.</text>
</comment>
<dbReference type="InterPro" id="IPR004853">
    <property type="entry name" value="Sugar_P_trans_dom"/>
</dbReference>
<organism evidence="10 11">
    <name type="scientific">Goodea atripinnis</name>
    <dbReference type="NCBI Taxonomy" id="208336"/>
    <lineage>
        <taxon>Eukaryota</taxon>
        <taxon>Metazoa</taxon>
        <taxon>Chordata</taxon>
        <taxon>Craniata</taxon>
        <taxon>Vertebrata</taxon>
        <taxon>Euteleostomi</taxon>
        <taxon>Actinopterygii</taxon>
        <taxon>Neopterygii</taxon>
        <taxon>Teleostei</taxon>
        <taxon>Neoteleostei</taxon>
        <taxon>Acanthomorphata</taxon>
        <taxon>Ovalentaria</taxon>
        <taxon>Atherinomorphae</taxon>
        <taxon>Cyprinodontiformes</taxon>
        <taxon>Goodeidae</taxon>
        <taxon>Goodea</taxon>
    </lineage>
</organism>
<keyword evidence="11" id="KW-1185">Reference proteome</keyword>
<feature type="transmembrane region" description="Helical" evidence="8">
    <location>
        <begin position="387"/>
        <end position="405"/>
    </location>
</feature>
<evidence type="ECO:0000313" key="11">
    <source>
        <dbReference type="Proteomes" id="UP001476798"/>
    </source>
</evidence>
<feature type="transmembrane region" description="Helical" evidence="8">
    <location>
        <begin position="88"/>
        <end position="108"/>
    </location>
</feature>
<evidence type="ECO:0000313" key="10">
    <source>
        <dbReference type="EMBL" id="MEQ2164960.1"/>
    </source>
</evidence>
<feature type="region of interest" description="Disordered" evidence="7">
    <location>
        <begin position="433"/>
        <end position="458"/>
    </location>
</feature>
<evidence type="ECO:0000256" key="2">
    <source>
        <dbReference type="ARBA" id="ARBA00022692"/>
    </source>
</evidence>
<dbReference type="InterPro" id="IPR037185">
    <property type="entry name" value="EmrE-like"/>
</dbReference>
<feature type="transmembrane region" description="Helical" evidence="8">
    <location>
        <begin position="182"/>
        <end position="199"/>
    </location>
</feature>
<gene>
    <name evidence="10" type="ORF">GOODEAATRI_012122</name>
</gene>
<feature type="domain" description="Sugar phosphate transporter" evidence="9">
    <location>
        <begin position="59"/>
        <end position="226"/>
    </location>
</feature>
<keyword evidence="3 8" id="KW-1133">Transmembrane helix</keyword>
<evidence type="ECO:0000256" key="1">
    <source>
        <dbReference type="ARBA" id="ARBA00004141"/>
    </source>
</evidence>
<evidence type="ECO:0000256" key="3">
    <source>
        <dbReference type="ARBA" id="ARBA00022989"/>
    </source>
</evidence>
<feature type="transmembrane region" description="Helical" evidence="8">
    <location>
        <begin position="155"/>
        <end position="175"/>
    </location>
</feature>
<dbReference type="Pfam" id="PF03151">
    <property type="entry name" value="TPT"/>
    <property type="match status" value="1"/>
</dbReference>
<feature type="transmembrane region" description="Helical" evidence="8">
    <location>
        <begin position="334"/>
        <end position="367"/>
    </location>
</feature>
<reference evidence="10 11" key="1">
    <citation type="submission" date="2021-06" db="EMBL/GenBank/DDBJ databases">
        <authorList>
            <person name="Palmer J.M."/>
        </authorList>
    </citation>
    <scope>NUCLEOTIDE SEQUENCE [LARGE SCALE GENOMIC DNA]</scope>
    <source>
        <strain evidence="10 11">GA_2019</strain>
        <tissue evidence="10">Muscle</tissue>
    </source>
</reference>
<evidence type="ECO:0000259" key="9">
    <source>
        <dbReference type="Pfam" id="PF03151"/>
    </source>
</evidence>
<keyword evidence="4 8" id="KW-0472">Membrane</keyword>
<comment type="similarity">
    <text evidence="6">Belongs to the TPT transporter family. SLC35E subfamily.</text>
</comment>
<comment type="function">
    <text evidence="5">Putative transporter.</text>
</comment>
<feature type="compositionally biased region" description="Basic and acidic residues" evidence="7">
    <location>
        <begin position="439"/>
        <end position="458"/>
    </location>
</feature>
<name>A0ABV0N0Q3_9TELE</name>
<dbReference type="Proteomes" id="UP001476798">
    <property type="component" value="Unassembled WGS sequence"/>
</dbReference>
<dbReference type="InterPro" id="IPR050186">
    <property type="entry name" value="TPT_transporter"/>
</dbReference>